<feature type="region of interest" description="Disordered" evidence="1">
    <location>
        <begin position="37"/>
        <end position="59"/>
    </location>
</feature>
<feature type="region of interest" description="Disordered" evidence="1">
    <location>
        <begin position="204"/>
        <end position="224"/>
    </location>
</feature>
<dbReference type="Proteomes" id="UP001218218">
    <property type="component" value="Unassembled WGS sequence"/>
</dbReference>
<protein>
    <submittedName>
        <fullName evidence="2">Uncharacterized protein</fullName>
    </submittedName>
</protein>
<accession>A0AAD7A7U5</accession>
<keyword evidence="3" id="KW-1185">Reference proteome</keyword>
<dbReference type="AlphaFoldDB" id="A0AAD7A7U5"/>
<evidence type="ECO:0000313" key="2">
    <source>
        <dbReference type="EMBL" id="KAJ7351507.1"/>
    </source>
</evidence>
<name>A0AAD7A7U5_9AGAR</name>
<gene>
    <name evidence="2" type="ORF">DFH08DRAFT_957817</name>
</gene>
<comment type="caution">
    <text evidence="2">The sequence shown here is derived from an EMBL/GenBank/DDBJ whole genome shotgun (WGS) entry which is preliminary data.</text>
</comment>
<sequence>MEPTFAHGPLTSPGALHTQELHAKRWHTRPAGLLRRPGLVKSSLPGGRERLVSPSPLPPSFPPPLRDLKYYPALPNGGPEAATGLDIQGTGTLVLGSGGGVRIPDDYDPKFQSQGYHLPADMPYYTVHGARMLEALDTTGYTGSLSTTTTHVSLLIDDRYRLGCGSASRPFGRSAVLEHGFVLGARLPLPPPCSALLTPLSDPSPRSCIPPPVPPSQPRHPPRWGARHCHAVLRIRSSLRARRGAICGIMRWRDVLETSPRVRRDGLPREQADIARQGVLVAGARKGDGSSMRRGRCLQVKPHRRTAPASPAGTHLDEFRAHHPDECIGVYLHSLGCKARQALRSLGHLSKKLIMPTSL</sequence>
<evidence type="ECO:0000256" key="1">
    <source>
        <dbReference type="SAM" id="MobiDB-lite"/>
    </source>
</evidence>
<evidence type="ECO:0000313" key="3">
    <source>
        <dbReference type="Proteomes" id="UP001218218"/>
    </source>
</evidence>
<proteinExistence type="predicted"/>
<feature type="compositionally biased region" description="Pro residues" evidence="1">
    <location>
        <begin position="208"/>
        <end position="219"/>
    </location>
</feature>
<organism evidence="2 3">
    <name type="scientific">Mycena albidolilacea</name>
    <dbReference type="NCBI Taxonomy" id="1033008"/>
    <lineage>
        <taxon>Eukaryota</taxon>
        <taxon>Fungi</taxon>
        <taxon>Dikarya</taxon>
        <taxon>Basidiomycota</taxon>
        <taxon>Agaricomycotina</taxon>
        <taxon>Agaricomycetes</taxon>
        <taxon>Agaricomycetidae</taxon>
        <taxon>Agaricales</taxon>
        <taxon>Marasmiineae</taxon>
        <taxon>Mycenaceae</taxon>
        <taxon>Mycena</taxon>
    </lineage>
</organism>
<reference evidence="2" key="1">
    <citation type="submission" date="2023-03" db="EMBL/GenBank/DDBJ databases">
        <title>Massive genome expansion in bonnet fungi (Mycena s.s.) driven by repeated elements and novel gene families across ecological guilds.</title>
        <authorList>
            <consortium name="Lawrence Berkeley National Laboratory"/>
            <person name="Harder C.B."/>
            <person name="Miyauchi S."/>
            <person name="Viragh M."/>
            <person name="Kuo A."/>
            <person name="Thoen E."/>
            <person name="Andreopoulos B."/>
            <person name="Lu D."/>
            <person name="Skrede I."/>
            <person name="Drula E."/>
            <person name="Henrissat B."/>
            <person name="Morin E."/>
            <person name="Kohler A."/>
            <person name="Barry K."/>
            <person name="LaButti K."/>
            <person name="Morin E."/>
            <person name="Salamov A."/>
            <person name="Lipzen A."/>
            <person name="Mereny Z."/>
            <person name="Hegedus B."/>
            <person name="Baldrian P."/>
            <person name="Stursova M."/>
            <person name="Weitz H."/>
            <person name="Taylor A."/>
            <person name="Grigoriev I.V."/>
            <person name="Nagy L.G."/>
            <person name="Martin F."/>
            <person name="Kauserud H."/>
        </authorList>
    </citation>
    <scope>NUCLEOTIDE SEQUENCE</scope>
    <source>
        <strain evidence="2">CBHHK002</strain>
    </source>
</reference>
<dbReference type="EMBL" id="JARIHO010000013">
    <property type="protein sequence ID" value="KAJ7351507.1"/>
    <property type="molecule type" value="Genomic_DNA"/>
</dbReference>